<accession>V6TQ90</accession>
<evidence type="ECO:0000313" key="2">
    <source>
        <dbReference type="Proteomes" id="UP000018040"/>
    </source>
</evidence>
<name>V6TQ90_GIAIN</name>
<protein>
    <submittedName>
        <fullName evidence="1">Uncharacterized protein</fullName>
    </submittedName>
</protein>
<gene>
    <name evidence="1" type="ORF">GSB_154383</name>
</gene>
<dbReference type="AlphaFoldDB" id="V6TQ90"/>
<dbReference type="VEuPathDB" id="GiardiaDB:GL50803_0029263"/>
<proteinExistence type="predicted"/>
<dbReference type="EMBL" id="AHHH01000208">
    <property type="protein sequence ID" value="ESU40527.1"/>
    <property type="molecule type" value="Genomic_DNA"/>
</dbReference>
<organism evidence="1 2">
    <name type="scientific">Giardia intestinalis</name>
    <name type="common">Giardia lamblia</name>
    <dbReference type="NCBI Taxonomy" id="5741"/>
    <lineage>
        <taxon>Eukaryota</taxon>
        <taxon>Metamonada</taxon>
        <taxon>Diplomonadida</taxon>
        <taxon>Hexamitidae</taxon>
        <taxon>Giardiinae</taxon>
        <taxon>Giardia</taxon>
    </lineage>
</organism>
<evidence type="ECO:0000313" key="1">
    <source>
        <dbReference type="EMBL" id="ESU40527.1"/>
    </source>
</evidence>
<reference evidence="2" key="1">
    <citation type="submission" date="2012-02" db="EMBL/GenBank/DDBJ databases">
        <title>Genome sequencing of Giardia lamblia Genotypes A2 and B isolates (DH and GS) and comparative analysis with the genomes of Genotypes A1 and E (WB and Pig).</title>
        <authorList>
            <person name="Adam R."/>
            <person name="Dahlstrom E."/>
            <person name="Martens C."/>
            <person name="Bruno D."/>
            <person name="Barbian K."/>
            <person name="Porcella S.F."/>
            <person name="Nash T."/>
        </authorList>
    </citation>
    <scope>NUCLEOTIDE SEQUENCE</scope>
    <source>
        <strain evidence="2">GS</strain>
    </source>
</reference>
<reference evidence="1 2" key="2">
    <citation type="journal article" date="2013" name="Genome Biol. Evol.">
        <title>Genome sequencing of Giardia lamblia genotypes A2 and B isolates (DH and GS) and comparative analysis with the genomes of genotypes A1 and E (WB and Pig).</title>
        <authorList>
            <person name="Adam R.D."/>
            <person name="Dahlstrom E.W."/>
            <person name="Martens C.A."/>
            <person name="Bruno D.P."/>
            <person name="Barbian K.D."/>
            <person name="Ricklefs S.M."/>
            <person name="Hernandez M.M."/>
            <person name="Narla N.P."/>
            <person name="Patel R.B."/>
            <person name="Porcella S.F."/>
            <person name="Nash T.E."/>
        </authorList>
    </citation>
    <scope>NUCLEOTIDE SEQUENCE [LARGE SCALE GENOMIC DNA]</scope>
    <source>
        <strain evidence="1 2">GS</strain>
    </source>
</reference>
<dbReference type="VEuPathDB" id="GiardiaDB:QR46_4818"/>
<comment type="caution">
    <text evidence="1">The sequence shown here is derived from an EMBL/GenBank/DDBJ whole genome shotgun (WGS) entry which is preliminary data.</text>
</comment>
<dbReference type="VEuPathDB" id="GiardiaDB:DHA2_150348"/>
<dbReference type="Proteomes" id="UP000018040">
    <property type="component" value="Unassembled WGS sequence"/>
</dbReference>
<sequence>MPSDWQTIAEETAGAPIAAGSKETPGHQQTLGSVAIFAAQIGGELDSAGIYGYFLNLVSRSRCGLHIFTYAACVTYHVFSLWNGQLSALHVRRVFLAAFSLSYNLLSDTGAETGAWTGVVDDSLSELELARLQQWILTVTGWNIHLLSSDVSRIWASILEGSRSL</sequence>